<evidence type="ECO:0000313" key="2">
    <source>
        <dbReference type="EMBL" id="TRM60574.1"/>
    </source>
</evidence>
<feature type="compositionally biased region" description="Polar residues" evidence="1">
    <location>
        <begin position="142"/>
        <end position="153"/>
    </location>
</feature>
<name>A0A550C703_9AGAR</name>
<evidence type="ECO:0000256" key="1">
    <source>
        <dbReference type="SAM" id="MobiDB-lite"/>
    </source>
</evidence>
<keyword evidence="3" id="KW-1185">Reference proteome</keyword>
<comment type="caution">
    <text evidence="2">The sequence shown here is derived from an EMBL/GenBank/DDBJ whole genome shotgun (WGS) entry which is preliminary data.</text>
</comment>
<reference evidence="2 3" key="1">
    <citation type="journal article" date="2019" name="New Phytol.">
        <title>Comparative genomics reveals unique wood-decay strategies and fruiting body development in the Schizophyllaceae.</title>
        <authorList>
            <person name="Almasi E."/>
            <person name="Sahu N."/>
            <person name="Krizsan K."/>
            <person name="Balint B."/>
            <person name="Kovacs G.M."/>
            <person name="Kiss B."/>
            <person name="Cseklye J."/>
            <person name="Drula E."/>
            <person name="Henrissat B."/>
            <person name="Nagy I."/>
            <person name="Chovatia M."/>
            <person name="Adam C."/>
            <person name="LaButti K."/>
            <person name="Lipzen A."/>
            <person name="Riley R."/>
            <person name="Grigoriev I.V."/>
            <person name="Nagy L.G."/>
        </authorList>
    </citation>
    <scope>NUCLEOTIDE SEQUENCE [LARGE SCALE GENOMIC DNA]</scope>
    <source>
        <strain evidence="2 3">NL-1724</strain>
    </source>
</reference>
<dbReference type="AlphaFoldDB" id="A0A550C703"/>
<protein>
    <submittedName>
        <fullName evidence="2">Uncharacterized protein</fullName>
    </submittedName>
</protein>
<accession>A0A550C703</accession>
<proteinExistence type="predicted"/>
<dbReference type="Proteomes" id="UP000320762">
    <property type="component" value="Unassembled WGS sequence"/>
</dbReference>
<sequence length="174" mass="18921">MAYVRRTSCCPCTVRLPSTHNQGRQIVGRPETATFYRDDPAANLHPSHLSPFQTIHFPDESPRRDVPHHAPPYYTIPPSYAAPPSETTPPNRIPSHAAFEAIHGFVNPDGTHRTYPLSRQTRTQAPPPETTAAGTAPSAGSWQTPSRAEQTNAPRPPYSRQGVAASGPGNLCLV</sequence>
<organism evidence="2 3">
    <name type="scientific">Schizophyllum amplum</name>
    <dbReference type="NCBI Taxonomy" id="97359"/>
    <lineage>
        <taxon>Eukaryota</taxon>
        <taxon>Fungi</taxon>
        <taxon>Dikarya</taxon>
        <taxon>Basidiomycota</taxon>
        <taxon>Agaricomycotina</taxon>
        <taxon>Agaricomycetes</taxon>
        <taxon>Agaricomycetidae</taxon>
        <taxon>Agaricales</taxon>
        <taxon>Schizophyllaceae</taxon>
        <taxon>Schizophyllum</taxon>
    </lineage>
</organism>
<evidence type="ECO:0000313" key="3">
    <source>
        <dbReference type="Proteomes" id="UP000320762"/>
    </source>
</evidence>
<dbReference type="EMBL" id="VDMD01000021">
    <property type="protein sequence ID" value="TRM60574.1"/>
    <property type="molecule type" value="Genomic_DNA"/>
</dbReference>
<gene>
    <name evidence="2" type="ORF">BD626DRAFT_126414</name>
</gene>
<feature type="region of interest" description="Disordered" evidence="1">
    <location>
        <begin position="106"/>
        <end position="174"/>
    </location>
</feature>
<feature type="compositionally biased region" description="Low complexity" evidence="1">
    <location>
        <begin position="119"/>
        <end position="141"/>
    </location>
</feature>